<accession>A0A343TNE8</accession>
<reference evidence="4" key="1">
    <citation type="submission" date="2017-11" db="EMBL/GenBank/DDBJ databases">
        <title>Phenotypic and genomic properties of facultatively anaerobic sulfur-reducing natronoarchaea from hypersaline soda lakes.</title>
        <authorList>
            <person name="Sorokin D.Y."/>
            <person name="Kublanov I.V."/>
            <person name="Roman P."/>
            <person name="Sinninghe Damste J.S."/>
            <person name="Golyshin P.N."/>
            <person name="Rojo D."/>
            <person name="Ciordia S."/>
            <person name="Mena M.D.C."/>
            <person name="Ferrer M."/>
            <person name="Messina E."/>
            <person name="Smedile F."/>
            <person name="La Spada G."/>
            <person name="La Cono V."/>
            <person name="Yakimov M.M."/>
        </authorList>
    </citation>
    <scope>NUCLEOTIDE SEQUENCE [LARGE SCALE GENOMIC DNA]</scope>
    <source>
        <strain evidence="4">AArc-Sl</strain>
    </source>
</reference>
<proteinExistence type="predicted"/>
<sequence>MSREGTDGTTGGEAPQQERPDRPPASAMLSALSVPKHAKRGALAGLLLAIAAYLVRVLELLGPPPGAREYPILGPEGWFLVLAFVLAVTSAMLITILLVALEAARMGRNV</sequence>
<dbReference type="Proteomes" id="UP000263012">
    <property type="component" value="Chromosome"/>
</dbReference>
<dbReference type="InterPro" id="IPR055958">
    <property type="entry name" value="DUF7536"/>
</dbReference>
<organism evidence="3 4">
    <name type="scientific">Halalkaliarchaeum desulfuricum</name>
    <dbReference type="NCBI Taxonomy" id="2055893"/>
    <lineage>
        <taxon>Archaea</taxon>
        <taxon>Methanobacteriati</taxon>
        <taxon>Methanobacteriota</taxon>
        <taxon>Stenosarchaea group</taxon>
        <taxon>Halobacteria</taxon>
        <taxon>Halobacteriales</taxon>
        <taxon>Haloferacaceae</taxon>
        <taxon>Halalkaliarchaeum</taxon>
    </lineage>
</organism>
<keyword evidence="2" id="KW-1133">Transmembrane helix</keyword>
<dbReference type="KEGG" id="hdf:AArcSl_3009"/>
<evidence type="ECO:0000313" key="3">
    <source>
        <dbReference type="EMBL" id="AUX10620.1"/>
    </source>
</evidence>
<gene>
    <name evidence="3" type="ORF">AArcSl_3009</name>
</gene>
<dbReference type="AlphaFoldDB" id="A0A343TNE8"/>
<evidence type="ECO:0000256" key="1">
    <source>
        <dbReference type="SAM" id="MobiDB-lite"/>
    </source>
</evidence>
<name>A0A343TNE8_9EURY</name>
<dbReference type="Pfam" id="PF24380">
    <property type="entry name" value="DUF7536"/>
    <property type="match status" value="1"/>
</dbReference>
<feature type="region of interest" description="Disordered" evidence="1">
    <location>
        <begin position="1"/>
        <end position="26"/>
    </location>
</feature>
<keyword evidence="2" id="KW-0812">Transmembrane</keyword>
<dbReference type="EMBL" id="CP025066">
    <property type="protein sequence ID" value="AUX10620.1"/>
    <property type="molecule type" value="Genomic_DNA"/>
</dbReference>
<feature type="transmembrane region" description="Helical" evidence="2">
    <location>
        <begin position="41"/>
        <end position="58"/>
    </location>
</feature>
<evidence type="ECO:0000313" key="4">
    <source>
        <dbReference type="Proteomes" id="UP000263012"/>
    </source>
</evidence>
<dbReference type="OrthoDB" id="329837at2157"/>
<feature type="transmembrane region" description="Helical" evidence="2">
    <location>
        <begin position="78"/>
        <end position="101"/>
    </location>
</feature>
<protein>
    <submittedName>
        <fullName evidence="3">Uncharacterized protein</fullName>
    </submittedName>
</protein>
<evidence type="ECO:0000256" key="2">
    <source>
        <dbReference type="SAM" id="Phobius"/>
    </source>
</evidence>
<keyword evidence="4" id="KW-1185">Reference proteome</keyword>
<keyword evidence="2" id="KW-0472">Membrane</keyword>